<evidence type="ECO:0000256" key="5">
    <source>
        <dbReference type="ARBA" id="ARBA00023242"/>
    </source>
</evidence>
<keyword evidence="3" id="KW-0863">Zinc-finger</keyword>
<dbReference type="Proteomes" id="UP000803884">
    <property type="component" value="Unassembled WGS sequence"/>
</dbReference>
<gene>
    <name evidence="6" type="ORF">WHR41_09369</name>
</gene>
<sequence>MPRTVLLSFSRQKGRHCGHNISEAVAEVVREFDTGDKLGYVVTDNASNNTTCLKFLSEQFGFIGPEYHVRCTGHVLNIVAKAIAFGSVVDAFDADLQDLSFEDLELSKWRKTDPTGKLHHVDKYITGFPQRIEAFDDIQRKSN</sequence>
<dbReference type="EMBL" id="JAAQHG020000063">
    <property type="protein sequence ID" value="KAL1582137.1"/>
    <property type="molecule type" value="Genomic_DNA"/>
</dbReference>
<keyword evidence="5" id="KW-0539">Nucleus</keyword>
<evidence type="ECO:0000256" key="4">
    <source>
        <dbReference type="ARBA" id="ARBA00022833"/>
    </source>
</evidence>
<dbReference type="GO" id="GO:0008270">
    <property type="term" value="F:zinc ion binding"/>
    <property type="evidence" value="ECO:0007669"/>
    <property type="project" value="UniProtKB-KW"/>
</dbReference>
<proteinExistence type="predicted"/>
<evidence type="ECO:0000313" key="6">
    <source>
        <dbReference type="EMBL" id="KAL1582137.1"/>
    </source>
</evidence>
<accession>A0AB34KDT3</accession>
<reference evidence="6 7" key="1">
    <citation type="journal article" date="2020" name="Microbiol. Resour. Announc.">
        <title>Draft Genome Sequence of a Cladosporium Species Isolated from the Mesophotic Ascidian Didemnum maculosum.</title>
        <authorList>
            <person name="Gioti A."/>
            <person name="Siaperas R."/>
            <person name="Nikolaivits E."/>
            <person name="Le Goff G."/>
            <person name="Ouazzani J."/>
            <person name="Kotoulas G."/>
            <person name="Topakas E."/>
        </authorList>
    </citation>
    <scope>NUCLEOTIDE SEQUENCE [LARGE SCALE GENOMIC DNA]</scope>
    <source>
        <strain evidence="6 7">TM138-S3</strain>
    </source>
</reference>
<evidence type="ECO:0000256" key="3">
    <source>
        <dbReference type="ARBA" id="ARBA00022771"/>
    </source>
</evidence>
<dbReference type="AlphaFoldDB" id="A0AB34KDT3"/>
<dbReference type="GO" id="GO:0005634">
    <property type="term" value="C:nucleus"/>
    <property type="evidence" value="ECO:0007669"/>
    <property type="project" value="UniProtKB-SubCell"/>
</dbReference>
<comment type="subcellular location">
    <subcellularLocation>
        <location evidence="1">Nucleus</location>
    </subcellularLocation>
</comment>
<comment type="caution">
    <text evidence="6">The sequence shown here is derived from an EMBL/GenBank/DDBJ whole genome shotgun (WGS) entry which is preliminary data.</text>
</comment>
<keyword evidence="2" id="KW-0479">Metal-binding</keyword>
<keyword evidence="4" id="KW-0862">Zinc</keyword>
<evidence type="ECO:0000256" key="2">
    <source>
        <dbReference type="ARBA" id="ARBA00022723"/>
    </source>
</evidence>
<evidence type="ECO:0000256" key="1">
    <source>
        <dbReference type="ARBA" id="ARBA00004123"/>
    </source>
</evidence>
<dbReference type="PANTHER" id="PTHR46481:SF10">
    <property type="entry name" value="ZINC FINGER BED DOMAIN-CONTAINING PROTEIN 39"/>
    <property type="match status" value="1"/>
</dbReference>
<keyword evidence="7" id="KW-1185">Reference proteome</keyword>
<dbReference type="InterPro" id="IPR052035">
    <property type="entry name" value="ZnF_BED_domain_contain"/>
</dbReference>
<dbReference type="InterPro" id="IPR012337">
    <property type="entry name" value="RNaseH-like_sf"/>
</dbReference>
<evidence type="ECO:0000313" key="7">
    <source>
        <dbReference type="Proteomes" id="UP000803884"/>
    </source>
</evidence>
<evidence type="ECO:0008006" key="8">
    <source>
        <dbReference type="Google" id="ProtNLM"/>
    </source>
</evidence>
<name>A0AB34KDT3_9PEZI</name>
<dbReference type="SUPFAM" id="SSF53098">
    <property type="entry name" value="Ribonuclease H-like"/>
    <property type="match status" value="1"/>
</dbReference>
<dbReference type="RefSeq" id="XP_069225244.1">
    <property type="nucleotide sequence ID" value="XM_069377972.1"/>
</dbReference>
<dbReference type="GeneID" id="96010810"/>
<organism evidence="6 7">
    <name type="scientific">Cladosporium halotolerans</name>
    <dbReference type="NCBI Taxonomy" id="1052096"/>
    <lineage>
        <taxon>Eukaryota</taxon>
        <taxon>Fungi</taxon>
        <taxon>Dikarya</taxon>
        <taxon>Ascomycota</taxon>
        <taxon>Pezizomycotina</taxon>
        <taxon>Dothideomycetes</taxon>
        <taxon>Dothideomycetidae</taxon>
        <taxon>Cladosporiales</taxon>
        <taxon>Cladosporiaceae</taxon>
        <taxon>Cladosporium</taxon>
    </lineage>
</organism>
<dbReference type="PANTHER" id="PTHR46481">
    <property type="entry name" value="ZINC FINGER BED DOMAIN-CONTAINING PROTEIN 4"/>
    <property type="match status" value="1"/>
</dbReference>
<protein>
    <recommendedName>
        <fullName evidence="8">Transposase</fullName>
    </recommendedName>
</protein>